<gene>
    <name evidence="3" type="ORF">AWJ20_1192</name>
</gene>
<dbReference type="PANTHER" id="PTHR42909:SF1">
    <property type="entry name" value="CARBOHYDRATE KINASE PFKB DOMAIN-CONTAINING PROTEIN"/>
    <property type="match status" value="1"/>
</dbReference>
<evidence type="ECO:0000313" key="3">
    <source>
        <dbReference type="EMBL" id="ANB12914.1"/>
    </source>
</evidence>
<dbReference type="Pfam" id="PF00294">
    <property type="entry name" value="PfkB"/>
    <property type="match status" value="2"/>
</dbReference>
<dbReference type="InterPro" id="IPR011611">
    <property type="entry name" value="PfkB_dom"/>
</dbReference>
<reference evidence="3 4" key="1">
    <citation type="submission" date="2016-02" db="EMBL/GenBank/DDBJ databases">
        <title>Complete genome sequence and transcriptome regulation of the pentose utilising yeast Sugiyamaella lignohabitans.</title>
        <authorList>
            <person name="Bellasio M."/>
            <person name="Peymann A."/>
            <person name="Valli M."/>
            <person name="Sipitzky M."/>
            <person name="Graf A."/>
            <person name="Sauer M."/>
            <person name="Marx H."/>
            <person name="Mattanovich D."/>
        </authorList>
    </citation>
    <scope>NUCLEOTIDE SEQUENCE [LARGE SCALE GENOMIC DNA]</scope>
    <source>
        <strain evidence="3 4">CBS 10342</strain>
    </source>
</reference>
<dbReference type="Proteomes" id="UP000189580">
    <property type="component" value="Chromosome a"/>
</dbReference>
<dbReference type="GO" id="GO:0005737">
    <property type="term" value="C:cytoplasm"/>
    <property type="evidence" value="ECO:0007669"/>
    <property type="project" value="TreeGrafter"/>
</dbReference>
<accession>A0A167DH59</accession>
<keyword evidence="1" id="KW-0479">Metal-binding</keyword>
<dbReference type="GO" id="GO:0004730">
    <property type="term" value="F:pseudouridylate synthase activity"/>
    <property type="evidence" value="ECO:0007669"/>
    <property type="project" value="TreeGrafter"/>
</dbReference>
<feature type="domain" description="Carbohydrate kinase PfkB" evidence="2">
    <location>
        <begin position="316"/>
        <end position="378"/>
    </location>
</feature>
<protein>
    <recommendedName>
        <fullName evidence="2">Carbohydrate kinase PfkB domain-containing protein</fullName>
    </recommendedName>
</protein>
<organism evidence="3 4">
    <name type="scientific">Sugiyamaella lignohabitans</name>
    <dbReference type="NCBI Taxonomy" id="796027"/>
    <lineage>
        <taxon>Eukaryota</taxon>
        <taxon>Fungi</taxon>
        <taxon>Dikarya</taxon>
        <taxon>Ascomycota</taxon>
        <taxon>Saccharomycotina</taxon>
        <taxon>Dipodascomycetes</taxon>
        <taxon>Dipodascales</taxon>
        <taxon>Trichomonascaceae</taxon>
        <taxon>Sugiyamaella</taxon>
    </lineage>
</organism>
<name>A0A167DH59_9ASCO</name>
<dbReference type="GO" id="GO:0016798">
    <property type="term" value="F:hydrolase activity, acting on glycosyl bonds"/>
    <property type="evidence" value="ECO:0007669"/>
    <property type="project" value="TreeGrafter"/>
</dbReference>
<feature type="domain" description="Carbohydrate kinase PfkB" evidence="2">
    <location>
        <begin position="11"/>
        <end position="195"/>
    </location>
</feature>
<dbReference type="EMBL" id="CP014501">
    <property type="protein sequence ID" value="ANB12914.1"/>
    <property type="molecule type" value="Genomic_DNA"/>
</dbReference>
<dbReference type="OrthoDB" id="198885at2759"/>
<dbReference type="GO" id="GO:0046872">
    <property type="term" value="F:metal ion binding"/>
    <property type="evidence" value="ECO:0007669"/>
    <property type="project" value="UniProtKB-KW"/>
</dbReference>
<proteinExistence type="predicted"/>
<evidence type="ECO:0000313" key="4">
    <source>
        <dbReference type="Proteomes" id="UP000189580"/>
    </source>
</evidence>
<dbReference type="RefSeq" id="XP_018735391.1">
    <property type="nucleotide sequence ID" value="XM_018878048.1"/>
</dbReference>
<dbReference type="Gene3D" id="3.40.1190.20">
    <property type="match status" value="1"/>
</dbReference>
<dbReference type="InterPro" id="IPR029056">
    <property type="entry name" value="Ribokinase-like"/>
</dbReference>
<keyword evidence="4" id="KW-1185">Reference proteome</keyword>
<dbReference type="PANTHER" id="PTHR42909">
    <property type="entry name" value="ZGC:136858"/>
    <property type="match status" value="1"/>
</dbReference>
<dbReference type="KEGG" id="slb:AWJ20_1192"/>
<evidence type="ECO:0000259" key="2">
    <source>
        <dbReference type="Pfam" id="PF00294"/>
    </source>
</evidence>
<dbReference type="AlphaFoldDB" id="A0A167DH59"/>
<evidence type="ECO:0000256" key="1">
    <source>
        <dbReference type="ARBA" id="ARBA00022723"/>
    </source>
</evidence>
<dbReference type="SUPFAM" id="SSF53613">
    <property type="entry name" value="Ribokinase-like"/>
    <property type="match status" value="1"/>
</dbReference>
<dbReference type="GeneID" id="30032967"/>
<sequence>MSQAHSSFNRKTSYAGEIESSIGGVGHNVALAALYAGANVRLVSEVGHDHGDLLDAVSNEGLELSGITTNEGKRTARYVSMNDGTGELLIACADMDIIKDMSPKHVYDEICRADAECVFFDGNIGNDQKMAVIRATKRKTGLETGTSTPRFVGFEPTSVPKSSELAAMSLGVYPNHDIDLATPNIDELQTMFESFHEAGRFDVDHWFPVIDALGVNETLRLGLENLARSKPELINLIRSGIAQQALHLLPYIPNLMIKSGVLGVLSFQLLDADQIRDLARFGPSVTNNTVGKSISTQIAYREGQLLGVLVQHYPAFDISPSEVVSVSGAGDSFCGVLVAKLAKDTSWLYTANQQKADVIDAAQLAASLAIQTLEAVNPEIRSITI</sequence>